<sequence length="142" mass="16766">MSQHIGSRKSFGRCFDCERQRTAVIWCKNCDIAFLKGNFHNWTSENSKIDELIKHTQLSAKENMDYLEWIDFDQFDLIENINKRGAFSSIYSAVWMEGPKWNLDEEAEVWTRTGPIKVILKRLDNSQEIDQEFINQASKHFI</sequence>
<evidence type="ECO:0000313" key="1">
    <source>
        <dbReference type="EMBL" id="PKY48079.1"/>
    </source>
</evidence>
<keyword evidence="2" id="KW-1185">Reference proteome</keyword>
<dbReference type="EMBL" id="LLXI01000600">
    <property type="protein sequence ID" value="PKY48079.1"/>
    <property type="molecule type" value="Genomic_DNA"/>
</dbReference>
<evidence type="ECO:0000313" key="2">
    <source>
        <dbReference type="Proteomes" id="UP000234323"/>
    </source>
</evidence>
<dbReference type="VEuPathDB" id="FungiDB:FUN_000921"/>
<organism evidence="1 2">
    <name type="scientific">Rhizophagus irregularis</name>
    <dbReference type="NCBI Taxonomy" id="588596"/>
    <lineage>
        <taxon>Eukaryota</taxon>
        <taxon>Fungi</taxon>
        <taxon>Fungi incertae sedis</taxon>
        <taxon>Mucoromycota</taxon>
        <taxon>Glomeromycotina</taxon>
        <taxon>Glomeromycetes</taxon>
        <taxon>Glomerales</taxon>
        <taxon>Glomeraceae</taxon>
        <taxon>Rhizophagus</taxon>
    </lineage>
</organism>
<name>A0A2I1GN51_9GLOM</name>
<dbReference type="Proteomes" id="UP000234323">
    <property type="component" value="Unassembled WGS sequence"/>
</dbReference>
<accession>A0A2I1GN51</accession>
<gene>
    <name evidence="1" type="ORF">RhiirA4_524299</name>
</gene>
<reference evidence="1 2" key="1">
    <citation type="submission" date="2015-10" db="EMBL/GenBank/DDBJ databases">
        <title>Genome analyses suggest a sexual origin of heterokaryosis in a supposedly ancient asexual fungus.</title>
        <authorList>
            <person name="Ropars J."/>
            <person name="Sedzielewska K."/>
            <person name="Noel J."/>
            <person name="Charron P."/>
            <person name="Farinelli L."/>
            <person name="Marton T."/>
            <person name="Kruger M."/>
            <person name="Pelin A."/>
            <person name="Brachmann A."/>
            <person name="Corradi N."/>
        </authorList>
    </citation>
    <scope>NUCLEOTIDE SEQUENCE [LARGE SCALE GENOMIC DNA]</scope>
    <source>
        <strain evidence="1 2">A4</strain>
    </source>
</reference>
<comment type="caution">
    <text evidence="1">The sequence shown here is derived from an EMBL/GenBank/DDBJ whole genome shotgun (WGS) entry which is preliminary data.</text>
</comment>
<dbReference type="VEuPathDB" id="FungiDB:RhiirA1_469665"/>
<evidence type="ECO:0008006" key="3">
    <source>
        <dbReference type="Google" id="ProtNLM"/>
    </source>
</evidence>
<dbReference type="VEuPathDB" id="FungiDB:RhiirFUN_024890"/>
<protein>
    <recommendedName>
        <fullName evidence="3">Protein kinase domain-containing protein</fullName>
    </recommendedName>
</protein>
<dbReference type="AlphaFoldDB" id="A0A2I1GN51"/>
<proteinExistence type="predicted"/>